<dbReference type="InterPro" id="IPR011533">
    <property type="entry name" value="BetA"/>
</dbReference>
<keyword evidence="3 6" id="KW-0285">Flavoprotein</keyword>
<dbReference type="InterPro" id="IPR000172">
    <property type="entry name" value="GMC_OxRdtase_N"/>
</dbReference>
<evidence type="ECO:0000256" key="2">
    <source>
        <dbReference type="ARBA" id="ARBA00010790"/>
    </source>
</evidence>
<evidence type="ECO:0000256" key="7">
    <source>
        <dbReference type="RuleBase" id="RU003969"/>
    </source>
</evidence>
<evidence type="ECO:0000256" key="1">
    <source>
        <dbReference type="ARBA" id="ARBA00001974"/>
    </source>
</evidence>
<dbReference type="EC" id="1.1.99.1" evidence="7"/>
<evidence type="ECO:0000256" key="4">
    <source>
        <dbReference type="ARBA" id="ARBA00022827"/>
    </source>
</evidence>
<name>A0ABN9BP73_9NEOB</name>
<dbReference type="PANTHER" id="PTHR11552">
    <property type="entry name" value="GLUCOSE-METHANOL-CHOLINE GMC OXIDOREDUCTASE"/>
    <property type="match status" value="1"/>
</dbReference>
<dbReference type="PIRSF" id="PIRSF000137">
    <property type="entry name" value="Alcohol_oxidase"/>
    <property type="match status" value="1"/>
</dbReference>
<evidence type="ECO:0000313" key="11">
    <source>
        <dbReference type="Proteomes" id="UP001162483"/>
    </source>
</evidence>
<feature type="domain" description="Glucose-methanol-choline oxidoreductase N-terminal" evidence="9">
    <location>
        <begin position="313"/>
        <end position="327"/>
    </location>
</feature>
<dbReference type="Pfam" id="PF05199">
    <property type="entry name" value="GMC_oxred_C"/>
    <property type="match status" value="1"/>
</dbReference>
<evidence type="ECO:0000256" key="5">
    <source>
        <dbReference type="ARBA" id="ARBA00023002"/>
    </source>
</evidence>
<reference evidence="10" key="1">
    <citation type="submission" date="2023-05" db="EMBL/GenBank/DDBJ databases">
        <authorList>
            <person name="Stuckert A."/>
        </authorList>
    </citation>
    <scope>NUCLEOTIDE SEQUENCE</scope>
</reference>
<evidence type="ECO:0000259" key="9">
    <source>
        <dbReference type="PROSITE" id="PS00624"/>
    </source>
</evidence>
<dbReference type="PROSITE" id="PS00624">
    <property type="entry name" value="GMC_OXRED_2"/>
    <property type="match status" value="1"/>
</dbReference>
<sequence length="610" mass="68101">MTLVLLKNISIYLASKITHSNGLLCELHKIKPFFGLKSRSLNLIPFSTQASNNKDSFSYIIIGAGSAGCVLANRLSENPDNAVLVLEAGPKDLLFGCKRLSWKIHMPAALMYNLCDDKFNWFYHTEPQKHMDNRVMYCPRGRVWGGSSSLNAMVYIRGHAEDYNRWSAQGATGWDYAHCLPYFKKAQTHEFGPDDYRGGNGPLHVSRGKTNHRLHNTFIEAAKQAGYPFTEDMNGYQQEGVGWMDMTIYKGQRWSTASAYLHPAMTRPNVSVKEKTIVTKVLFQGLRATGVEYVQNGRKKKAFASKEVILSGGAINSPQLLMLSGIGNASELTKLGIPVIAHLPGVGKNLQDHLEVYIQQMCIKPITLYRAQKPLQMLKIGLEWMWKFTGDGATAHLETGGFIRSAPGVEHPDIQFHFLPSQVIDHGRVSPKIEAYQVHVGTMRATSVGWLKLRSTDPRDHPIINPNYLSTEKDIVDFRQCVKLSREIFAQKAFDEFRGPEILPGSSVQTDEEIDAFIRQKADTAYHPSCTCKMGQPNDTSAVVDPETKVIGVENLRVVDASIMPSVISGNLNAPTIMLAEKAADIIQRIPPLEERDVGVYRPQTLETQR</sequence>
<keyword evidence="4 6" id="KW-0274">FAD</keyword>
<keyword evidence="5" id="KW-0560">Oxidoreductase</keyword>
<comment type="catalytic activity">
    <reaction evidence="7">
        <text>choline + A = betaine aldehyde + AH2</text>
        <dbReference type="Rhea" id="RHEA:17433"/>
        <dbReference type="ChEBI" id="CHEBI:13193"/>
        <dbReference type="ChEBI" id="CHEBI:15354"/>
        <dbReference type="ChEBI" id="CHEBI:15710"/>
        <dbReference type="ChEBI" id="CHEBI:17499"/>
        <dbReference type="EC" id="1.1.99.1"/>
    </reaction>
</comment>
<protein>
    <recommendedName>
        <fullName evidence="7">Choline dehydrogenase</fullName>
        <ecNumber evidence="7">1.1.99.1</ecNumber>
    </recommendedName>
</protein>
<dbReference type="Gene3D" id="3.30.560.10">
    <property type="entry name" value="Glucose Oxidase, domain 3"/>
    <property type="match status" value="1"/>
</dbReference>
<comment type="caution">
    <text evidence="10">The sequence shown here is derived from an EMBL/GenBank/DDBJ whole genome shotgun (WGS) entry which is preliminary data.</text>
</comment>
<dbReference type="InterPro" id="IPR007867">
    <property type="entry name" value="GMC_OxRtase_C"/>
</dbReference>
<comment type="cofactor">
    <cofactor evidence="1">
        <name>FAD</name>
        <dbReference type="ChEBI" id="CHEBI:57692"/>
    </cofactor>
</comment>
<dbReference type="SUPFAM" id="SSF51905">
    <property type="entry name" value="FAD/NAD(P)-binding domain"/>
    <property type="match status" value="1"/>
</dbReference>
<organism evidence="10 11">
    <name type="scientific">Staurois parvus</name>
    <dbReference type="NCBI Taxonomy" id="386267"/>
    <lineage>
        <taxon>Eukaryota</taxon>
        <taxon>Metazoa</taxon>
        <taxon>Chordata</taxon>
        <taxon>Craniata</taxon>
        <taxon>Vertebrata</taxon>
        <taxon>Euteleostomi</taxon>
        <taxon>Amphibia</taxon>
        <taxon>Batrachia</taxon>
        <taxon>Anura</taxon>
        <taxon>Neobatrachia</taxon>
        <taxon>Ranoidea</taxon>
        <taxon>Ranidae</taxon>
        <taxon>Staurois</taxon>
    </lineage>
</organism>
<evidence type="ECO:0000256" key="3">
    <source>
        <dbReference type="ARBA" id="ARBA00022630"/>
    </source>
</evidence>
<gene>
    <name evidence="10" type="ORF">SPARVUS_LOCUS3344583</name>
</gene>
<dbReference type="SUPFAM" id="SSF54373">
    <property type="entry name" value="FAD-linked reductases, C-terminal domain"/>
    <property type="match status" value="1"/>
</dbReference>
<dbReference type="EMBL" id="CATNWA010005159">
    <property type="protein sequence ID" value="CAI9549445.1"/>
    <property type="molecule type" value="Genomic_DNA"/>
</dbReference>
<dbReference type="InterPro" id="IPR012132">
    <property type="entry name" value="GMC_OxRdtase"/>
</dbReference>
<dbReference type="Pfam" id="PF00732">
    <property type="entry name" value="GMC_oxred_N"/>
    <property type="match status" value="1"/>
</dbReference>
<evidence type="ECO:0000259" key="8">
    <source>
        <dbReference type="PROSITE" id="PS00623"/>
    </source>
</evidence>
<dbReference type="Gene3D" id="3.50.50.60">
    <property type="entry name" value="FAD/NAD(P)-binding domain"/>
    <property type="match status" value="1"/>
</dbReference>
<dbReference type="Proteomes" id="UP001162483">
    <property type="component" value="Unassembled WGS sequence"/>
</dbReference>
<accession>A0ABN9BP73</accession>
<dbReference type="PROSITE" id="PS00623">
    <property type="entry name" value="GMC_OXRED_1"/>
    <property type="match status" value="1"/>
</dbReference>
<keyword evidence="11" id="KW-1185">Reference proteome</keyword>
<dbReference type="NCBIfam" id="TIGR01810">
    <property type="entry name" value="betA"/>
    <property type="match status" value="1"/>
</dbReference>
<comment type="similarity">
    <text evidence="2 6">Belongs to the GMC oxidoreductase family.</text>
</comment>
<dbReference type="NCBIfam" id="NF002550">
    <property type="entry name" value="PRK02106.1"/>
    <property type="match status" value="1"/>
</dbReference>
<evidence type="ECO:0000256" key="6">
    <source>
        <dbReference type="RuleBase" id="RU003968"/>
    </source>
</evidence>
<dbReference type="PANTHER" id="PTHR11552:SF147">
    <property type="entry name" value="CHOLINE DEHYDROGENASE, MITOCHONDRIAL"/>
    <property type="match status" value="1"/>
</dbReference>
<dbReference type="InterPro" id="IPR036188">
    <property type="entry name" value="FAD/NAD-bd_sf"/>
</dbReference>
<proteinExistence type="inferred from homology"/>
<comment type="pathway">
    <text evidence="7">Amine and polyamine biosynthesis; betaine biosynthesis via choline pathway; betaine aldehyde from choline (cytochrome c reductase route): step 1/1.</text>
</comment>
<evidence type="ECO:0000313" key="10">
    <source>
        <dbReference type="EMBL" id="CAI9549445.1"/>
    </source>
</evidence>
<feature type="domain" description="Glucose-methanol-choline oxidoreductase N-terminal" evidence="8">
    <location>
        <begin position="141"/>
        <end position="164"/>
    </location>
</feature>